<organism evidence="1 2">
    <name type="scientific">Paenibacillus radicis</name>
    <name type="common">ex Gao et al. 2016</name>
    <dbReference type="NCBI Taxonomy" id="1737354"/>
    <lineage>
        <taxon>Bacteria</taxon>
        <taxon>Bacillati</taxon>
        <taxon>Bacillota</taxon>
        <taxon>Bacilli</taxon>
        <taxon>Bacillales</taxon>
        <taxon>Paenibacillaceae</taxon>
        <taxon>Paenibacillus</taxon>
    </lineage>
</organism>
<dbReference type="Proteomes" id="UP000600247">
    <property type="component" value="Unassembled WGS sequence"/>
</dbReference>
<comment type="caution">
    <text evidence="1">The sequence shown here is derived from an EMBL/GenBank/DDBJ whole genome shotgun (WGS) entry which is preliminary data.</text>
</comment>
<dbReference type="AlphaFoldDB" id="A0A917M4Y8"/>
<protein>
    <submittedName>
        <fullName evidence="1">Uncharacterized protein</fullName>
    </submittedName>
</protein>
<evidence type="ECO:0000313" key="1">
    <source>
        <dbReference type="EMBL" id="GGG77602.1"/>
    </source>
</evidence>
<dbReference type="EMBL" id="BMHY01000007">
    <property type="protein sequence ID" value="GGG77602.1"/>
    <property type="molecule type" value="Genomic_DNA"/>
</dbReference>
<proteinExistence type="predicted"/>
<gene>
    <name evidence="1" type="ORF">GCM10010918_37920</name>
</gene>
<sequence>MNLFKKFIGCEVIIELMGCGSQSGILVDTGYDAVVLKQEQHYQYIAAKHIQFMEPTGSGSENKRTDHPDGYAATGLSLIQLLTHARSLPSLIRLDRHQFLYGTVTAVYEDYFEFEAVGNGKLIVPAGHLKWISPLVDDQHWFPPADPQPLIDQEQSPPTYNGRLLASQGFPVALDLGLAPHKYGILMQSDYPFLKLKTADGKTIHYNAEHIKCLAIMKKPASNP</sequence>
<reference evidence="1 2" key="1">
    <citation type="journal article" date="2014" name="Int. J. Syst. Evol. Microbiol.">
        <title>Complete genome sequence of Corynebacterium casei LMG S-19264T (=DSM 44701T), isolated from a smear-ripened cheese.</title>
        <authorList>
            <consortium name="US DOE Joint Genome Institute (JGI-PGF)"/>
            <person name="Walter F."/>
            <person name="Albersmeier A."/>
            <person name="Kalinowski J."/>
            <person name="Ruckert C."/>
        </authorList>
    </citation>
    <scope>NUCLEOTIDE SEQUENCE [LARGE SCALE GENOMIC DNA]</scope>
    <source>
        <strain evidence="1 2">CGMCC 1.15286</strain>
    </source>
</reference>
<accession>A0A917M4Y8</accession>
<keyword evidence="2" id="KW-1185">Reference proteome</keyword>
<dbReference type="RefSeq" id="WP_188890754.1">
    <property type="nucleotide sequence ID" value="NZ_BMHY01000007.1"/>
</dbReference>
<name>A0A917M4Y8_9BACL</name>
<evidence type="ECO:0000313" key="2">
    <source>
        <dbReference type="Proteomes" id="UP000600247"/>
    </source>
</evidence>